<sequence length="107" mass="12201">MKLIRSYISLILLVFLLAPSAIQLSHIIAEEHHEVGICLSEDEQHYHDHDEVECELIKFHLNDFSVNASTTISSVAFTEITTPENFFYFFKSENTTSFNLRGPPSLA</sequence>
<dbReference type="Proteomes" id="UP001497416">
    <property type="component" value="Unassembled WGS sequence"/>
</dbReference>
<proteinExistence type="predicted"/>
<organism evidence="1 2">
    <name type="scientific">Tenacibaculum platacis</name>
    <dbReference type="NCBI Taxonomy" id="3137852"/>
    <lineage>
        <taxon>Bacteria</taxon>
        <taxon>Pseudomonadati</taxon>
        <taxon>Bacteroidota</taxon>
        <taxon>Flavobacteriia</taxon>
        <taxon>Flavobacteriales</taxon>
        <taxon>Flavobacteriaceae</taxon>
        <taxon>Tenacibaculum</taxon>
    </lineage>
</organism>
<reference evidence="1 2" key="1">
    <citation type="submission" date="2024-05" db="EMBL/GenBank/DDBJ databases">
        <authorList>
            <person name="Duchaud E."/>
        </authorList>
    </citation>
    <scope>NUCLEOTIDE SEQUENCE [LARGE SCALE GENOMIC DNA]</scope>
    <source>
        <strain evidence="1">Ena-SAMPLE-TAB-13-05-2024-13:56:06:370-140302</strain>
    </source>
</reference>
<keyword evidence="2" id="KW-1185">Reference proteome</keyword>
<dbReference type="RefSeq" id="WP_348712242.1">
    <property type="nucleotide sequence ID" value="NZ_CAXIXY010000004.1"/>
</dbReference>
<accession>A0ABM9P174</accession>
<name>A0ABM9P174_9FLAO</name>
<protein>
    <submittedName>
        <fullName evidence="1">Uncharacterized protein</fullName>
    </submittedName>
</protein>
<evidence type="ECO:0000313" key="2">
    <source>
        <dbReference type="Proteomes" id="UP001497416"/>
    </source>
</evidence>
<gene>
    <name evidence="1" type="ORF">T190607A01A_20685</name>
</gene>
<evidence type="ECO:0000313" key="1">
    <source>
        <dbReference type="EMBL" id="CAL2086710.1"/>
    </source>
</evidence>
<dbReference type="EMBL" id="CAXIXY010000004">
    <property type="protein sequence ID" value="CAL2086710.1"/>
    <property type="molecule type" value="Genomic_DNA"/>
</dbReference>
<comment type="caution">
    <text evidence="1">The sequence shown here is derived from an EMBL/GenBank/DDBJ whole genome shotgun (WGS) entry which is preliminary data.</text>
</comment>